<dbReference type="AlphaFoldDB" id="A0A423UC19"/>
<evidence type="ECO:0000313" key="2">
    <source>
        <dbReference type="EMBL" id="ROT86243.1"/>
    </source>
</evidence>
<feature type="region of interest" description="Disordered" evidence="1">
    <location>
        <begin position="114"/>
        <end position="139"/>
    </location>
</feature>
<protein>
    <submittedName>
        <fullName evidence="2">Uncharacterized protein</fullName>
    </submittedName>
</protein>
<dbReference type="RefSeq" id="WP_123645383.1">
    <property type="nucleotide sequence ID" value="NZ_QRAJ01000014.1"/>
</dbReference>
<accession>A0A423UC19</accession>
<dbReference type="EMBL" id="QRAJ01000014">
    <property type="protein sequence ID" value="ROT86243.1"/>
    <property type="molecule type" value="Genomic_DNA"/>
</dbReference>
<organism evidence="2 3">
    <name type="scientific">Bifidobacterium mongoliense</name>
    <dbReference type="NCBI Taxonomy" id="518643"/>
    <lineage>
        <taxon>Bacteria</taxon>
        <taxon>Bacillati</taxon>
        <taxon>Actinomycetota</taxon>
        <taxon>Actinomycetes</taxon>
        <taxon>Bifidobacteriales</taxon>
        <taxon>Bifidobacteriaceae</taxon>
        <taxon>Bifidobacterium</taxon>
    </lineage>
</organism>
<comment type="caution">
    <text evidence="2">The sequence shown here is derived from an EMBL/GenBank/DDBJ whole genome shotgun (WGS) entry which is preliminary data.</text>
</comment>
<reference evidence="2 3" key="1">
    <citation type="submission" date="2018-07" db="EMBL/GenBank/DDBJ databases">
        <title>The role of parmesan cheese in vectoring bovine microbiota.</title>
        <authorList>
            <person name="Lugli G.A."/>
            <person name="Milani C."/>
        </authorList>
    </citation>
    <scope>NUCLEOTIDE SEQUENCE [LARGE SCALE GENOMIC DNA]</scope>
    <source>
        <strain evidence="2 3">BMONG18</strain>
    </source>
</reference>
<proteinExistence type="predicted"/>
<evidence type="ECO:0000313" key="3">
    <source>
        <dbReference type="Proteomes" id="UP000285266"/>
    </source>
</evidence>
<dbReference type="Proteomes" id="UP000285266">
    <property type="component" value="Unassembled WGS sequence"/>
</dbReference>
<gene>
    <name evidence="2" type="ORF">BMONG18_1644</name>
</gene>
<name>A0A423UC19_9BIFI</name>
<sequence length="139" mass="14450">MDSQSLASALRAWARGSYPTEAGTELLIRSGRAGYEGAPWVTKHGDHAAIDPEPLLAHTAAWSGGEQRLIRIAASLLGGEPANLAEDIPGLDRHGTALVLAAIAHAAGFHEDTTVTTNSAGQPTGFTPAGSLYPWPEES</sequence>
<evidence type="ECO:0000256" key="1">
    <source>
        <dbReference type="SAM" id="MobiDB-lite"/>
    </source>
</evidence>
<feature type="compositionally biased region" description="Polar residues" evidence="1">
    <location>
        <begin position="114"/>
        <end position="125"/>
    </location>
</feature>